<dbReference type="GeneID" id="36574873"/>
<dbReference type="AlphaFoldDB" id="A0A2T3AXM8"/>
<organism evidence="1 2">
    <name type="scientific">Amorphotheca resinae ATCC 22711</name>
    <dbReference type="NCBI Taxonomy" id="857342"/>
    <lineage>
        <taxon>Eukaryota</taxon>
        <taxon>Fungi</taxon>
        <taxon>Dikarya</taxon>
        <taxon>Ascomycota</taxon>
        <taxon>Pezizomycotina</taxon>
        <taxon>Leotiomycetes</taxon>
        <taxon>Helotiales</taxon>
        <taxon>Amorphothecaceae</taxon>
        <taxon>Amorphotheca</taxon>
    </lineage>
</organism>
<keyword evidence="2" id="KW-1185">Reference proteome</keyword>
<accession>A0A2T3AXM8</accession>
<dbReference type="RefSeq" id="XP_024719414.1">
    <property type="nucleotide sequence ID" value="XM_024866792.1"/>
</dbReference>
<name>A0A2T3AXM8_AMORE</name>
<dbReference type="InParanoid" id="A0A2T3AXM8"/>
<evidence type="ECO:0000313" key="2">
    <source>
        <dbReference type="Proteomes" id="UP000241818"/>
    </source>
</evidence>
<dbReference type="OrthoDB" id="3562925at2759"/>
<protein>
    <submittedName>
        <fullName evidence="1">Uncharacterized protein</fullName>
    </submittedName>
</protein>
<dbReference type="EMBL" id="KZ679013">
    <property type="protein sequence ID" value="PSS14815.1"/>
    <property type="molecule type" value="Genomic_DNA"/>
</dbReference>
<proteinExistence type="predicted"/>
<sequence length="65" mass="7540">MGVLYFLDDLGNALLCRPMSKAHKFRFLNFFDDMGIFFVCKPMGYIDSEWPVEGVVLMMRDLLGK</sequence>
<dbReference type="Proteomes" id="UP000241818">
    <property type="component" value="Unassembled WGS sequence"/>
</dbReference>
<gene>
    <name evidence="1" type="ORF">M430DRAFT_35697</name>
</gene>
<reference evidence="1 2" key="1">
    <citation type="journal article" date="2018" name="New Phytol.">
        <title>Comparative genomics and transcriptomics depict ericoid mycorrhizal fungi as versatile saprotrophs and plant mutualists.</title>
        <authorList>
            <person name="Martino E."/>
            <person name="Morin E."/>
            <person name="Grelet G.A."/>
            <person name="Kuo A."/>
            <person name="Kohler A."/>
            <person name="Daghino S."/>
            <person name="Barry K.W."/>
            <person name="Cichocki N."/>
            <person name="Clum A."/>
            <person name="Dockter R.B."/>
            <person name="Hainaut M."/>
            <person name="Kuo R.C."/>
            <person name="LaButti K."/>
            <person name="Lindahl B.D."/>
            <person name="Lindquist E.A."/>
            <person name="Lipzen A."/>
            <person name="Khouja H.R."/>
            <person name="Magnuson J."/>
            <person name="Murat C."/>
            <person name="Ohm R.A."/>
            <person name="Singer S.W."/>
            <person name="Spatafora J.W."/>
            <person name="Wang M."/>
            <person name="Veneault-Fourrey C."/>
            <person name="Henrissat B."/>
            <person name="Grigoriev I.V."/>
            <person name="Martin F.M."/>
            <person name="Perotto S."/>
        </authorList>
    </citation>
    <scope>NUCLEOTIDE SEQUENCE [LARGE SCALE GENOMIC DNA]</scope>
    <source>
        <strain evidence="1 2">ATCC 22711</strain>
    </source>
</reference>
<evidence type="ECO:0000313" key="1">
    <source>
        <dbReference type="EMBL" id="PSS14815.1"/>
    </source>
</evidence>